<gene>
    <name evidence="5" type="ORF">NG895_14280</name>
</gene>
<dbReference type="InterPro" id="IPR032518">
    <property type="entry name" value="HepII_N"/>
</dbReference>
<feature type="signal peptide" evidence="2">
    <location>
        <begin position="1"/>
        <end position="25"/>
    </location>
</feature>
<dbReference type="RefSeq" id="WP_252853187.1">
    <property type="nucleotide sequence ID" value="NZ_JAMXLR010000051.1"/>
</dbReference>
<comment type="subcellular location">
    <subcellularLocation>
        <location evidence="1">Cell envelope</location>
    </subcellularLocation>
</comment>
<dbReference type="Gene3D" id="1.50.10.100">
    <property type="entry name" value="Chondroitin AC/alginate lyase"/>
    <property type="match status" value="1"/>
</dbReference>
<feature type="domain" description="Heparinase II/III-like C-terminal" evidence="3">
    <location>
        <begin position="374"/>
        <end position="549"/>
    </location>
</feature>
<organism evidence="5 6">
    <name type="scientific">Aeoliella straminimaris</name>
    <dbReference type="NCBI Taxonomy" id="2954799"/>
    <lineage>
        <taxon>Bacteria</taxon>
        <taxon>Pseudomonadati</taxon>
        <taxon>Planctomycetota</taxon>
        <taxon>Planctomycetia</taxon>
        <taxon>Pirellulales</taxon>
        <taxon>Lacipirellulaceae</taxon>
        <taxon>Aeoliella</taxon>
    </lineage>
</organism>
<dbReference type="AlphaFoldDB" id="A0A9X2JJK0"/>
<accession>A0A9X2JJK0</accession>
<keyword evidence="6" id="KW-1185">Reference proteome</keyword>
<feature type="chain" id="PRO_5040960853" evidence="2">
    <location>
        <begin position="26"/>
        <end position="600"/>
    </location>
</feature>
<dbReference type="EMBL" id="JAMXLR010000051">
    <property type="protein sequence ID" value="MCO6045074.1"/>
    <property type="molecule type" value="Genomic_DNA"/>
</dbReference>
<dbReference type="GO" id="GO:0016829">
    <property type="term" value="F:lyase activity"/>
    <property type="evidence" value="ECO:0007669"/>
    <property type="project" value="InterPro"/>
</dbReference>
<dbReference type="InterPro" id="IPR012480">
    <property type="entry name" value="Hepar_II_III_C"/>
</dbReference>
<evidence type="ECO:0000313" key="6">
    <source>
        <dbReference type="Proteomes" id="UP001155241"/>
    </source>
</evidence>
<evidence type="ECO:0000256" key="2">
    <source>
        <dbReference type="SAM" id="SignalP"/>
    </source>
</evidence>
<feature type="domain" description="Heparinase II N-terminal" evidence="4">
    <location>
        <begin position="28"/>
        <end position="213"/>
    </location>
</feature>
<dbReference type="InterPro" id="IPR008929">
    <property type="entry name" value="Chondroitin_lyas"/>
</dbReference>
<dbReference type="Gene3D" id="2.70.98.70">
    <property type="match status" value="1"/>
</dbReference>
<evidence type="ECO:0000259" key="3">
    <source>
        <dbReference type="Pfam" id="PF07940"/>
    </source>
</evidence>
<dbReference type="GO" id="GO:0030313">
    <property type="term" value="C:cell envelope"/>
    <property type="evidence" value="ECO:0007669"/>
    <property type="project" value="UniProtKB-SubCell"/>
</dbReference>
<keyword evidence="2" id="KW-0732">Signal</keyword>
<protein>
    <submittedName>
        <fullName evidence="5">Heparinase II/III family protein</fullName>
    </submittedName>
</protein>
<evidence type="ECO:0000256" key="1">
    <source>
        <dbReference type="ARBA" id="ARBA00004196"/>
    </source>
</evidence>
<dbReference type="SUPFAM" id="SSF48230">
    <property type="entry name" value="Chondroitin AC/alginate lyase"/>
    <property type="match status" value="1"/>
</dbReference>
<sequence>MSVARCSMVALVVALLLAPRTQAQGDPLATLRPEHPRLLITADDFEQLSERRASDPELDAMLSQIVEAADSSLDAPLLERKMTGRRLLSISRQARDRITQWAMAYRLTGDERFAKRAEEEMLNVCEFSDWNPSHFLDVGEMAAAVGLGYDWLYDQLPADSRQRIREGLRDKAVALIENDYWWQRTTNNWNSVCYGGMAIGALAIAEDEPELARRVVEMAVANNPRALREYEPDGVYPEGPGYWNYGTTYQVLLIDTLRTALGDDLGLCTPALESSGAFVAHATGPTGKTFNFSDGGDRVGAPTALFWIANEANTPAWAKATARLTSSRKRKRSSAFDPLWRSPSPESGEPLALSWRGRGHQPVAMFRTSWTDPNAMFLAAKGGRASTNHGHMDAGSFIFEADGVRWAVDLGGVNYNTYEQKGINIWDRKQGGERWKMYRYGNWTHNTLTVNDKEHNVDGFAELTNYAPLIEDRGELEVDLSKVLPDVQQASRQFVFDAANRQVTINDQLEGVKPGAEIRWTLVTRAKVDIDGNHVTLAQDGKQLAVTLDSKTSGSWTATPYDPPEGFFGEPLKGVTVLTWNAEAPESGACEMTVTLKPAS</sequence>
<reference evidence="5" key="1">
    <citation type="submission" date="2022-06" db="EMBL/GenBank/DDBJ databases">
        <title>Aeoliella straminimaris, a novel planctomycete from sediments.</title>
        <authorList>
            <person name="Vitorino I.R."/>
            <person name="Lage O.M."/>
        </authorList>
    </citation>
    <scope>NUCLEOTIDE SEQUENCE</scope>
    <source>
        <strain evidence="5">ICT_H6.2</strain>
    </source>
</reference>
<dbReference type="PANTHER" id="PTHR38045">
    <property type="entry name" value="CHROMOSOME 1, WHOLE GENOME SHOTGUN SEQUENCE"/>
    <property type="match status" value="1"/>
</dbReference>
<comment type="caution">
    <text evidence="5">The sequence shown here is derived from an EMBL/GenBank/DDBJ whole genome shotgun (WGS) entry which is preliminary data.</text>
</comment>
<evidence type="ECO:0000259" key="4">
    <source>
        <dbReference type="Pfam" id="PF16332"/>
    </source>
</evidence>
<dbReference type="Pfam" id="PF16332">
    <property type="entry name" value="DUF4962"/>
    <property type="match status" value="1"/>
</dbReference>
<proteinExistence type="predicted"/>
<name>A0A9X2JJK0_9BACT</name>
<dbReference type="PANTHER" id="PTHR38045:SF1">
    <property type="entry name" value="HEPARINASE II_III-LIKE PROTEIN"/>
    <property type="match status" value="1"/>
</dbReference>
<dbReference type="Pfam" id="PF07940">
    <property type="entry name" value="Hepar_II_III_C"/>
    <property type="match status" value="1"/>
</dbReference>
<evidence type="ECO:0000313" key="5">
    <source>
        <dbReference type="EMBL" id="MCO6045074.1"/>
    </source>
</evidence>
<dbReference type="Proteomes" id="UP001155241">
    <property type="component" value="Unassembled WGS sequence"/>
</dbReference>